<name>A0A937DA86_9FLAO</name>
<dbReference type="Gene3D" id="3.40.50.2300">
    <property type="match status" value="1"/>
</dbReference>
<dbReference type="PROSITE" id="PS50110">
    <property type="entry name" value="RESPONSE_REGULATORY"/>
    <property type="match status" value="1"/>
</dbReference>
<dbReference type="RefSeq" id="WP_201924144.1">
    <property type="nucleotide sequence ID" value="NZ_BAABAX010000018.1"/>
</dbReference>
<evidence type="ECO:0000256" key="1">
    <source>
        <dbReference type="ARBA" id="ARBA00000085"/>
    </source>
</evidence>
<dbReference type="SUPFAM" id="SSF47384">
    <property type="entry name" value="Homodimeric domain of signal transducing histidine kinase"/>
    <property type="match status" value="1"/>
</dbReference>
<dbReference type="EMBL" id="JAERQJ010000012">
    <property type="protein sequence ID" value="MBL0685765.1"/>
    <property type="molecule type" value="Genomic_DNA"/>
</dbReference>
<dbReference type="SUPFAM" id="SSF48452">
    <property type="entry name" value="TPR-like"/>
    <property type="match status" value="2"/>
</dbReference>
<dbReference type="InterPro" id="IPR019734">
    <property type="entry name" value="TPR_rpt"/>
</dbReference>
<feature type="transmembrane region" description="Helical" evidence="7">
    <location>
        <begin position="324"/>
        <end position="344"/>
    </location>
</feature>
<dbReference type="Proteomes" id="UP000651057">
    <property type="component" value="Unassembled WGS sequence"/>
</dbReference>
<comment type="catalytic activity">
    <reaction evidence="1">
        <text>ATP + protein L-histidine = ADP + protein N-phospho-L-histidine.</text>
        <dbReference type="EC" id="2.7.13.3"/>
    </reaction>
</comment>
<dbReference type="InterPro" id="IPR005467">
    <property type="entry name" value="His_kinase_dom"/>
</dbReference>
<evidence type="ECO:0000256" key="2">
    <source>
        <dbReference type="ARBA" id="ARBA00012438"/>
    </source>
</evidence>
<dbReference type="InterPro" id="IPR003661">
    <property type="entry name" value="HisK_dim/P_dom"/>
</dbReference>
<feature type="domain" description="Histidine kinase" evidence="8">
    <location>
        <begin position="386"/>
        <end position="606"/>
    </location>
</feature>
<dbReference type="CDD" id="cd16922">
    <property type="entry name" value="HATPase_EvgS-ArcB-TorS-like"/>
    <property type="match status" value="1"/>
</dbReference>
<dbReference type="InterPro" id="IPR003594">
    <property type="entry name" value="HATPase_dom"/>
</dbReference>
<proteinExistence type="predicted"/>
<dbReference type="InterPro" id="IPR011006">
    <property type="entry name" value="CheY-like_superfamily"/>
</dbReference>
<evidence type="ECO:0000256" key="5">
    <source>
        <dbReference type="PROSITE-ProRule" id="PRU00339"/>
    </source>
</evidence>
<dbReference type="PANTHER" id="PTHR45339:SF5">
    <property type="entry name" value="HISTIDINE KINASE"/>
    <property type="match status" value="1"/>
</dbReference>
<dbReference type="Pfam" id="PF00072">
    <property type="entry name" value="Response_reg"/>
    <property type="match status" value="1"/>
</dbReference>
<dbReference type="SMART" id="SM00388">
    <property type="entry name" value="HisKA"/>
    <property type="match status" value="1"/>
</dbReference>
<dbReference type="InterPro" id="IPR011990">
    <property type="entry name" value="TPR-like_helical_dom_sf"/>
</dbReference>
<keyword evidence="7" id="KW-1133">Transmembrane helix</keyword>
<feature type="coiled-coil region" evidence="6">
    <location>
        <begin position="293"/>
        <end position="320"/>
    </location>
</feature>
<feature type="modified residue" description="4-aspartylphosphate" evidence="4">
    <location>
        <position position="678"/>
    </location>
</feature>
<dbReference type="Pfam" id="PF00512">
    <property type="entry name" value="HisKA"/>
    <property type="match status" value="1"/>
</dbReference>
<keyword evidence="7" id="KW-0472">Membrane</keyword>
<comment type="caution">
    <text evidence="10">The sequence shown here is derived from an EMBL/GenBank/DDBJ whole genome shotgun (WGS) entry which is preliminary data.</text>
</comment>
<protein>
    <recommendedName>
        <fullName evidence="2">histidine kinase</fullName>
        <ecNumber evidence="2">2.7.13.3</ecNumber>
    </recommendedName>
</protein>
<keyword evidence="6" id="KW-0175">Coiled coil</keyword>
<evidence type="ECO:0000256" key="7">
    <source>
        <dbReference type="SAM" id="Phobius"/>
    </source>
</evidence>
<keyword evidence="3 4" id="KW-0597">Phosphoprotein</keyword>
<dbReference type="InterPro" id="IPR036097">
    <property type="entry name" value="HisK_dim/P_sf"/>
</dbReference>
<dbReference type="PANTHER" id="PTHR45339">
    <property type="entry name" value="HYBRID SIGNAL TRANSDUCTION HISTIDINE KINASE J"/>
    <property type="match status" value="1"/>
</dbReference>
<keyword evidence="5" id="KW-0802">TPR repeat</keyword>
<dbReference type="Gene3D" id="3.30.565.10">
    <property type="entry name" value="Histidine kinase-like ATPase, C-terminal domain"/>
    <property type="match status" value="1"/>
</dbReference>
<evidence type="ECO:0000313" key="11">
    <source>
        <dbReference type="Proteomes" id="UP000651057"/>
    </source>
</evidence>
<dbReference type="InterPro" id="IPR004358">
    <property type="entry name" value="Sig_transdc_His_kin-like_C"/>
</dbReference>
<dbReference type="SMART" id="SM00448">
    <property type="entry name" value="REC"/>
    <property type="match status" value="1"/>
</dbReference>
<gene>
    <name evidence="10" type="ORF">JJQ60_19700</name>
</gene>
<dbReference type="SUPFAM" id="SSF55874">
    <property type="entry name" value="ATPase domain of HSP90 chaperone/DNA topoisomerase II/histidine kinase"/>
    <property type="match status" value="1"/>
</dbReference>
<sequence length="749" mass="86260">MNYKELRNLILYIILSILVGFTQSLQSQPSLISDSIQSYIEKAEKLQEAYQYEKSLEIAKAALQNAQYNNDDKSLGYIYNIIAKNYEINEEDNKARSNYRRALVYAQSSNSKILETDLYNNLARVYTKRNLTRVKGVTYYKKSYEFATKLNDTARMIRPLLNLGEYYISRNDYDSAYENLAPAIELIHENSSNLVKTKLNGLLGKYFLNTKEYEKSEEYIELSISYALGETKNKNNNDELISTYFEELASSYETKSQLYHKQEDFQKAYDYQKKQFQNILKAKEFKKLIDLQRVNIKYEVDQYEEKIKKAETEKKESESEVLKWRISIILGIIVILISLAFLISSYRNNIQKKRLNNVLIDKNKELISAKETAEQVSTLKSQFISTVSHELRTPLYGVIGLTSLLMENPDKKKKDEYLESLKFSGDYLLALINDVLQLSKIETNEVKLEKVTFDIRSLIEGIVNSLHTKQKSNNNTVHIDIDKKINTTLLGDSVRLSQILINLIGNALKFTKDGNIWINVNCIDCKADSYILRFIVKDDGIGIPKNKQQTIFDNFAQVKNENQEYEGTGLGLAIVKKLIQLHNSEININSKEGKGSEFYFDLFYEKVVKEEEISLKTGENLSIGTSNFNVLIVDDNKINQIVTQNILKKNGYTCNIASNGMKAIEMIKLEKFDLVLMDINMPEMNGLEATKVIRTFNTHTPIIALTAVEEGEIRNQAISVGMNDVIIKPYDTQQFFQTIMRNISRMKMV</sequence>
<evidence type="ECO:0000313" key="10">
    <source>
        <dbReference type="EMBL" id="MBL0685765.1"/>
    </source>
</evidence>
<dbReference type="Gene3D" id="1.25.40.10">
    <property type="entry name" value="Tetratricopeptide repeat domain"/>
    <property type="match status" value="2"/>
</dbReference>
<dbReference type="PRINTS" id="PR00344">
    <property type="entry name" value="BCTRLSENSOR"/>
</dbReference>
<evidence type="ECO:0000256" key="3">
    <source>
        <dbReference type="ARBA" id="ARBA00022553"/>
    </source>
</evidence>
<reference evidence="10" key="1">
    <citation type="submission" date="2021-01" db="EMBL/GenBank/DDBJ databases">
        <authorList>
            <person name="Zhong Y.L."/>
        </authorList>
    </citation>
    <scope>NUCLEOTIDE SEQUENCE</scope>
    <source>
        <strain evidence="10">KCTC 23302</strain>
    </source>
</reference>
<feature type="domain" description="Response regulatory" evidence="9">
    <location>
        <begin position="629"/>
        <end position="743"/>
    </location>
</feature>
<accession>A0A937DA86</accession>
<dbReference type="Pfam" id="PF02518">
    <property type="entry name" value="HATPase_c"/>
    <property type="match status" value="1"/>
</dbReference>
<keyword evidence="11" id="KW-1185">Reference proteome</keyword>
<dbReference type="GO" id="GO:0000155">
    <property type="term" value="F:phosphorelay sensor kinase activity"/>
    <property type="evidence" value="ECO:0007669"/>
    <property type="project" value="InterPro"/>
</dbReference>
<dbReference type="EC" id="2.7.13.3" evidence="2"/>
<dbReference type="PROSITE" id="PS50109">
    <property type="entry name" value="HIS_KIN"/>
    <property type="match status" value="1"/>
</dbReference>
<evidence type="ECO:0000259" key="9">
    <source>
        <dbReference type="PROSITE" id="PS50110"/>
    </source>
</evidence>
<dbReference type="CDD" id="cd17546">
    <property type="entry name" value="REC_hyHK_CKI1_RcsC-like"/>
    <property type="match status" value="1"/>
</dbReference>
<dbReference type="InterPro" id="IPR001789">
    <property type="entry name" value="Sig_transdc_resp-reg_receiver"/>
</dbReference>
<dbReference type="Gene3D" id="1.10.287.130">
    <property type="match status" value="1"/>
</dbReference>
<dbReference type="AlphaFoldDB" id="A0A937DA86"/>
<keyword evidence="7" id="KW-0812">Transmembrane</keyword>
<dbReference type="CDD" id="cd00082">
    <property type="entry name" value="HisKA"/>
    <property type="match status" value="1"/>
</dbReference>
<feature type="repeat" description="TPR" evidence="5">
    <location>
        <begin position="157"/>
        <end position="190"/>
    </location>
</feature>
<dbReference type="InterPro" id="IPR036890">
    <property type="entry name" value="HATPase_C_sf"/>
</dbReference>
<dbReference type="FunFam" id="3.30.565.10:FF:000010">
    <property type="entry name" value="Sensor histidine kinase RcsC"/>
    <property type="match status" value="1"/>
</dbReference>
<dbReference type="PROSITE" id="PS50005">
    <property type="entry name" value="TPR"/>
    <property type="match status" value="1"/>
</dbReference>
<dbReference type="SUPFAM" id="SSF52172">
    <property type="entry name" value="CheY-like"/>
    <property type="match status" value="1"/>
</dbReference>
<dbReference type="SMART" id="SM00387">
    <property type="entry name" value="HATPase_c"/>
    <property type="match status" value="1"/>
</dbReference>
<evidence type="ECO:0000256" key="4">
    <source>
        <dbReference type="PROSITE-ProRule" id="PRU00169"/>
    </source>
</evidence>
<evidence type="ECO:0000256" key="6">
    <source>
        <dbReference type="SAM" id="Coils"/>
    </source>
</evidence>
<organism evidence="10 11">
    <name type="scientific">Aquimarina mytili</name>
    <dbReference type="NCBI Taxonomy" id="874423"/>
    <lineage>
        <taxon>Bacteria</taxon>
        <taxon>Pseudomonadati</taxon>
        <taxon>Bacteroidota</taxon>
        <taxon>Flavobacteriia</taxon>
        <taxon>Flavobacteriales</taxon>
        <taxon>Flavobacteriaceae</taxon>
        <taxon>Aquimarina</taxon>
    </lineage>
</organism>
<evidence type="ECO:0000259" key="8">
    <source>
        <dbReference type="PROSITE" id="PS50109"/>
    </source>
</evidence>